<proteinExistence type="predicted"/>
<dbReference type="Proteomes" id="UP000799770">
    <property type="component" value="Unassembled WGS sequence"/>
</dbReference>
<organism evidence="3 4">
    <name type="scientific">Lophiotrema nucula</name>
    <dbReference type="NCBI Taxonomy" id="690887"/>
    <lineage>
        <taxon>Eukaryota</taxon>
        <taxon>Fungi</taxon>
        <taxon>Dikarya</taxon>
        <taxon>Ascomycota</taxon>
        <taxon>Pezizomycotina</taxon>
        <taxon>Dothideomycetes</taxon>
        <taxon>Pleosporomycetidae</taxon>
        <taxon>Pleosporales</taxon>
        <taxon>Lophiotremataceae</taxon>
        <taxon>Lophiotrema</taxon>
    </lineage>
</organism>
<protein>
    <recommendedName>
        <fullName evidence="2">DUF8004 domain-containing protein</fullName>
    </recommendedName>
</protein>
<accession>A0A6A5YT48</accession>
<evidence type="ECO:0000313" key="4">
    <source>
        <dbReference type="Proteomes" id="UP000799770"/>
    </source>
</evidence>
<dbReference type="AlphaFoldDB" id="A0A6A5YT48"/>
<keyword evidence="4" id="KW-1185">Reference proteome</keyword>
<name>A0A6A5YT48_9PLEO</name>
<feature type="compositionally biased region" description="Low complexity" evidence="1">
    <location>
        <begin position="844"/>
        <end position="874"/>
    </location>
</feature>
<feature type="region of interest" description="Disordered" evidence="1">
    <location>
        <begin position="834"/>
        <end position="875"/>
    </location>
</feature>
<evidence type="ECO:0000259" key="2">
    <source>
        <dbReference type="Pfam" id="PF26013"/>
    </source>
</evidence>
<feature type="region of interest" description="Disordered" evidence="1">
    <location>
        <begin position="777"/>
        <end position="806"/>
    </location>
</feature>
<sequence>MALDPIFRLSNSTDQPRPTVPSRTSSLKQSQPSRADAKCTSTISPRTIRANTSGETPATSWGSARFGTIRQSLAVQDDASVEHIRNEQPIGLKRTISAMTSSPRVNMNRRSANCAPPTRSTMRTARVKRWAGLTRTVSDWDGLRRDPELWFDDGDCLVHLYARGQSRRGPSFRVPFKALRKSRCGALFSLCFAQVTPVPGSSSPASRRVSMGLTTQVSATNTCEIYIPAPEDAARDASFQWHVTTRNFFAFIFNKPLVGRHLGQALVDLQERMHLFRSGQIDNHTDFLRYADDQGYRDFVDSPDYALAMLYYAEHYQLRDIWIDAFAHCVGQNEELSLSPEFEVRSSYDTGIYWELMAAQPISRLSKALITRAYLEMDIHLGRVSVALTNFLEDDLSSAFLGLPDGARAHLDRFRSFMHSFYVEKFGYWPPPKGSSFSKSLYKSMYYDMRNVYDYLVDRDSSIDLTSQKPASGGICVLQNVQAFDERHNFTPLPQPLPLIPQHEPLTRRTQSQKTLRTLTLGSKQAKTDRYMTTRAALTTASNTRDISITSSPIVQAYMRFERQCALNSQREEKVSMADARKVRWLLVYGTLQYLISSLRAPKEVRNTEDSAYPLCCLITEQAPWHIVSKDSTSAAVDTVDVPEAINNYLSESLCDVPHDLSSSTTLTIQPDCQTDDYFTHTNQDPSPVASRPISVEVPAPLRLKSPSRRSSIRSFKPVTLSALSSRRNSLTSRPTVQSFSEIAVHAHGNGLNEAVVDQPSHTLSRSESLIYSHRSSKSILPDGAGPDTSWLRPFTPDNASGLKRPSHLELKTDLAFDQARTPIFDSVQMEQLVSPNTPDDRSTVPSSSDSTSSADSPFWSDGASSTSSKSSASVDLPHLNQSTVDKSGLLGGLVAIDAMPKLTPKRTSSFTSITPSHRSEFRFSFGNTNNPNFNDIVYFGEPRASFEGHVDIGVALSGPPSVTNLSPNPVSMAAPAFNDPFLVEEKPTSIPACLSTDSPFPIKAAEKVRSSVGQRREKAMDIFSALSLLGPSEPRGKVEEVEPRSETSRDVLAALPPPIKKTSHTKMADEDERGRKKDRRRSFGLLLRRR</sequence>
<dbReference type="EMBL" id="ML977343">
    <property type="protein sequence ID" value="KAF2109321.1"/>
    <property type="molecule type" value="Genomic_DNA"/>
</dbReference>
<feature type="compositionally biased region" description="Basic and acidic residues" evidence="1">
    <location>
        <begin position="1035"/>
        <end position="1050"/>
    </location>
</feature>
<evidence type="ECO:0000256" key="1">
    <source>
        <dbReference type="SAM" id="MobiDB-lite"/>
    </source>
</evidence>
<feature type="region of interest" description="Disordered" evidence="1">
    <location>
        <begin position="1"/>
        <end position="62"/>
    </location>
</feature>
<feature type="domain" description="DUF8004" evidence="2">
    <location>
        <begin position="285"/>
        <end position="393"/>
    </location>
</feature>
<reference evidence="3" key="1">
    <citation type="journal article" date="2020" name="Stud. Mycol.">
        <title>101 Dothideomycetes genomes: a test case for predicting lifestyles and emergence of pathogens.</title>
        <authorList>
            <person name="Haridas S."/>
            <person name="Albert R."/>
            <person name="Binder M."/>
            <person name="Bloem J."/>
            <person name="Labutti K."/>
            <person name="Salamov A."/>
            <person name="Andreopoulos B."/>
            <person name="Baker S."/>
            <person name="Barry K."/>
            <person name="Bills G."/>
            <person name="Bluhm B."/>
            <person name="Cannon C."/>
            <person name="Castanera R."/>
            <person name="Culley D."/>
            <person name="Daum C."/>
            <person name="Ezra D."/>
            <person name="Gonzalez J."/>
            <person name="Henrissat B."/>
            <person name="Kuo A."/>
            <person name="Liang C."/>
            <person name="Lipzen A."/>
            <person name="Lutzoni F."/>
            <person name="Magnuson J."/>
            <person name="Mondo S."/>
            <person name="Nolan M."/>
            <person name="Ohm R."/>
            <person name="Pangilinan J."/>
            <person name="Park H.-J."/>
            <person name="Ramirez L."/>
            <person name="Alfaro M."/>
            <person name="Sun H."/>
            <person name="Tritt A."/>
            <person name="Yoshinaga Y."/>
            <person name="Zwiers L.-H."/>
            <person name="Turgeon B."/>
            <person name="Goodwin S."/>
            <person name="Spatafora J."/>
            <person name="Crous P."/>
            <person name="Grigoriev I."/>
        </authorList>
    </citation>
    <scope>NUCLEOTIDE SEQUENCE</scope>
    <source>
        <strain evidence="3">CBS 627.86</strain>
    </source>
</reference>
<dbReference type="PANTHER" id="PTHR39601:SF1">
    <property type="entry name" value="CHORIOGENIN HMINOR"/>
    <property type="match status" value="1"/>
</dbReference>
<dbReference type="OrthoDB" id="4114825at2759"/>
<dbReference type="PANTHER" id="PTHR39601">
    <property type="entry name" value="CHORIOGENIN HMINOR"/>
    <property type="match status" value="1"/>
</dbReference>
<feature type="region of interest" description="Disordered" evidence="1">
    <location>
        <begin position="1031"/>
        <end position="1091"/>
    </location>
</feature>
<dbReference type="Pfam" id="PF26013">
    <property type="entry name" value="DUF8004"/>
    <property type="match status" value="1"/>
</dbReference>
<feature type="compositionally biased region" description="Basic and acidic residues" evidence="1">
    <location>
        <begin position="1067"/>
        <end position="1076"/>
    </location>
</feature>
<evidence type="ECO:0000313" key="3">
    <source>
        <dbReference type="EMBL" id="KAF2109321.1"/>
    </source>
</evidence>
<gene>
    <name evidence="3" type="ORF">BDV96DRAFT_245255</name>
</gene>
<feature type="compositionally biased region" description="Polar residues" evidence="1">
    <location>
        <begin position="9"/>
        <end position="62"/>
    </location>
</feature>
<feature type="compositionally biased region" description="Basic residues" evidence="1">
    <location>
        <begin position="1077"/>
        <end position="1091"/>
    </location>
</feature>
<dbReference type="InterPro" id="IPR058317">
    <property type="entry name" value="DUF8004"/>
</dbReference>